<dbReference type="RefSeq" id="WP_343969612.1">
    <property type="nucleotide sequence ID" value="NZ_BAAAJG010000001.1"/>
</dbReference>
<keyword evidence="3" id="KW-0238">DNA-binding</keyword>
<dbReference type="Proteomes" id="UP001597145">
    <property type="component" value="Unassembled WGS sequence"/>
</dbReference>
<dbReference type="CDD" id="cd08414">
    <property type="entry name" value="PBP2_LTTR_aromatics_like"/>
    <property type="match status" value="1"/>
</dbReference>
<organism evidence="6 7">
    <name type="scientific">Pseudonocardia aurantiaca</name>
    <dbReference type="NCBI Taxonomy" id="75290"/>
    <lineage>
        <taxon>Bacteria</taxon>
        <taxon>Bacillati</taxon>
        <taxon>Actinomycetota</taxon>
        <taxon>Actinomycetes</taxon>
        <taxon>Pseudonocardiales</taxon>
        <taxon>Pseudonocardiaceae</taxon>
        <taxon>Pseudonocardia</taxon>
    </lineage>
</organism>
<dbReference type="Pfam" id="PF03466">
    <property type="entry name" value="LysR_substrate"/>
    <property type="match status" value="1"/>
</dbReference>
<feature type="domain" description="HTH lysR-type" evidence="5">
    <location>
        <begin position="1"/>
        <end position="60"/>
    </location>
</feature>
<evidence type="ECO:0000256" key="1">
    <source>
        <dbReference type="ARBA" id="ARBA00009437"/>
    </source>
</evidence>
<sequence>MDVRVLDLRYFVAVAEELSFTRAAERLFVSQPALSKQIRQLETQLRAELFTRGHRQVALTAAGAALLPRARALIAEWKNAVEDVHTAAAADQHVLTVGFHTRIGRGLVPAITATMQERLPGWALKFRQVPWDDPAVGLAGGGVDVAVAWLPVPAGLSSRTIATEERWVAMATWHPLAERPSVTFADIQDEVFVALPASAGGMRDFWLAADQRTSPPRVAAEATTADEAFEIVAAGRAMVLLSEGNSELYGRDDVVHRPVTDLPPAELAVIWRTGDRRTAVRVVADTCFACATAAGATAS</sequence>
<dbReference type="InterPro" id="IPR036390">
    <property type="entry name" value="WH_DNA-bd_sf"/>
</dbReference>
<comment type="caution">
    <text evidence="6">The sequence shown here is derived from an EMBL/GenBank/DDBJ whole genome shotgun (WGS) entry which is preliminary data.</text>
</comment>
<dbReference type="PANTHER" id="PTHR30346:SF0">
    <property type="entry name" value="HCA OPERON TRANSCRIPTIONAL ACTIVATOR HCAR"/>
    <property type="match status" value="1"/>
</dbReference>
<dbReference type="Pfam" id="PF00126">
    <property type="entry name" value="HTH_1"/>
    <property type="match status" value="1"/>
</dbReference>
<gene>
    <name evidence="6" type="ORF">ACFSCY_03815</name>
</gene>
<dbReference type="PRINTS" id="PR00039">
    <property type="entry name" value="HTHLYSR"/>
</dbReference>
<dbReference type="Gene3D" id="1.10.10.10">
    <property type="entry name" value="Winged helix-like DNA-binding domain superfamily/Winged helix DNA-binding domain"/>
    <property type="match status" value="1"/>
</dbReference>
<comment type="similarity">
    <text evidence="1">Belongs to the LysR transcriptional regulatory family.</text>
</comment>
<dbReference type="EMBL" id="JBHUCP010000003">
    <property type="protein sequence ID" value="MFD1528558.1"/>
    <property type="molecule type" value="Genomic_DNA"/>
</dbReference>
<evidence type="ECO:0000313" key="6">
    <source>
        <dbReference type="EMBL" id="MFD1528558.1"/>
    </source>
</evidence>
<dbReference type="SUPFAM" id="SSF46785">
    <property type="entry name" value="Winged helix' DNA-binding domain"/>
    <property type="match status" value="1"/>
</dbReference>
<dbReference type="InterPro" id="IPR005119">
    <property type="entry name" value="LysR_subst-bd"/>
</dbReference>
<keyword evidence="4" id="KW-0804">Transcription</keyword>
<dbReference type="PROSITE" id="PS50931">
    <property type="entry name" value="HTH_LYSR"/>
    <property type="match status" value="1"/>
</dbReference>
<evidence type="ECO:0000313" key="7">
    <source>
        <dbReference type="Proteomes" id="UP001597145"/>
    </source>
</evidence>
<dbReference type="InterPro" id="IPR036388">
    <property type="entry name" value="WH-like_DNA-bd_sf"/>
</dbReference>
<accession>A0ABW4FCX5</accession>
<keyword evidence="2" id="KW-0805">Transcription regulation</keyword>
<dbReference type="InterPro" id="IPR000847">
    <property type="entry name" value="LysR_HTH_N"/>
</dbReference>
<reference evidence="7" key="1">
    <citation type="journal article" date="2019" name="Int. J. Syst. Evol. Microbiol.">
        <title>The Global Catalogue of Microorganisms (GCM) 10K type strain sequencing project: providing services to taxonomists for standard genome sequencing and annotation.</title>
        <authorList>
            <consortium name="The Broad Institute Genomics Platform"/>
            <consortium name="The Broad Institute Genome Sequencing Center for Infectious Disease"/>
            <person name="Wu L."/>
            <person name="Ma J."/>
        </authorList>
    </citation>
    <scope>NUCLEOTIDE SEQUENCE [LARGE SCALE GENOMIC DNA]</scope>
    <source>
        <strain evidence="7">JCM 12165</strain>
    </source>
</reference>
<evidence type="ECO:0000256" key="4">
    <source>
        <dbReference type="ARBA" id="ARBA00023163"/>
    </source>
</evidence>
<proteinExistence type="inferred from homology"/>
<evidence type="ECO:0000256" key="3">
    <source>
        <dbReference type="ARBA" id="ARBA00023125"/>
    </source>
</evidence>
<name>A0ABW4FCX5_9PSEU</name>
<dbReference type="PANTHER" id="PTHR30346">
    <property type="entry name" value="TRANSCRIPTIONAL DUAL REGULATOR HCAR-RELATED"/>
    <property type="match status" value="1"/>
</dbReference>
<keyword evidence="7" id="KW-1185">Reference proteome</keyword>
<evidence type="ECO:0000256" key="2">
    <source>
        <dbReference type="ARBA" id="ARBA00023015"/>
    </source>
</evidence>
<dbReference type="Gene3D" id="3.40.190.10">
    <property type="entry name" value="Periplasmic binding protein-like II"/>
    <property type="match status" value="2"/>
</dbReference>
<dbReference type="SUPFAM" id="SSF53850">
    <property type="entry name" value="Periplasmic binding protein-like II"/>
    <property type="match status" value="1"/>
</dbReference>
<evidence type="ECO:0000259" key="5">
    <source>
        <dbReference type="PROSITE" id="PS50931"/>
    </source>
</evidence>
<protein>
    <submittedName>
        <fullName evidence="6">LysR family transcriptional regulator</fullName>
    </submittedName>
</protein>